<dbReference type="EMBL" id="JANWOI010000001">
    <property type="protein sequence ID" value="MDA5192847.1"/>
    <property type="molecule type" value="Genomic_DNA"/>
</dbReference>
<sequence>MTDDDLTALDAEFEATVRATIAALPEPLASACKDVVVMILDFADDDTLNEMEIDDPYDLLGLYRGVSLDQRSINDIAREPDMVFLYRLPIFDYAEETGEALEDVVRHVTIHEIGHHFGFSDETMEAIEAESTTVH</sequence>
<name>A0A9X3TWS2_9PROT</name>
<comment type="caution">
    <text evidence="1">The sequence shown here is derived from an EMBL/GenBank/DDBJ whole genome shotgun (WGS) entry which is preliminary data.</text>
</comment>
<dbReference type="SUPFAM" id="SSF55486">
    <property type="entry name" value="Metalloproteases ('zincins'), catalytic domain"/>
    <property type="match status" value="1"/>
</dbReference>
<dbReference type="InterPro" id="IPR038555">
    <property type="entry name" value="Zincin_1_sf"/>
</dbReference>
<dbReference type="CDD" id="cd12952">
    <property type="entry name" value="MMP_ACEL2062"/>
    <property type="match status" value="1"/>
</dbReference>
<keyword evidence="2" id="KW-1185">Reference proteome</keyword>
<organism evidence="1 2">
    <name type="scientific">Govanella unica</name>
    <dbReference type="NCBI Taxonomy" id="2975056"/>
    <lineage>
        <taxon>Bacteria</taxon>
        <taxon>Pseudomonadati</taxon>
        <taxon>Pseudomonadota</taxon>
        <taxon>Alphaproteobacteria</taxon>
        <taxon>Emcibacterales</taxon>
        <taxon>Govanellaceae</taxon>
        <taxon>Govanella</taxon>
    </lineage>
</organism>
<gene>
    <name evidence="1" type="ORF">NYP16_02590</name>
</gene>
<evidence type="ECO:0000313" key="2">
    <source>
        <dbReference type="Proteomes" id="UP001141619"/>
    </source>
</evidence>
<reference evidence="1" key="1">
    <citation type="submission" date="2022-08" db="EMBL/GenBank/DDBJ databases">
        <authorList>
            <person name="Vandamme P."/>
            <person name="Hettiarachchi A."/>
            <person name="Peeters C."/>
            <person name="Cnockaert M."/>
            <person name="Carlier A."/>
        </authorList>
    </citation>
    <scope>NUCLEOTIDE SEQUENCE</scope>
    <source>
        <strain evidence="1">LMG 31809</strain>
    </source>
</reference>
<protein>
    <submittedName>
        <fullName evidence="1">Metallopeptidase family protein</fullName>
    </submittedName>
</protein>
<proteinExistence type="predicted"/>
<dbReference type="Proteomes" id="UP001141619">
    <property type="component" value="Unassembled WGS sequence"/>
</dbReference>
<dbReference type="RefSeq" id="WP_274942548.1">
    <property type="nucleotide sequence ID" value="NZ_JANWOI010000001.1"/>
</dbReference>
<reference evidence="1" key="2">
    <citation type="journal article" date="2023" name="Syst. Appl. Microbiol.">
        <title>Govania unica gen. nov., sp. nov., a rare biosphere bacterium that represents a novel family in the class Alphaproteobacteria.</title>
        <authorList>
            <person name="Vandamme P."/>
            <person name="Peeters C."/>
            <person name="Hettiarachchi A."/>
            <person name="Cnockaert M."/>
            <person name="Carlier A."/>
        </authorList>
    </citation>
    <scope>NUCLEOTIDE SEQUENCE</scope>
    <source>
        <strain evidence="1">LMG 31809</strain>
    </source>
</reference>
<evidence type="ECO:0000313" key="1">
    <source>
        <dbReference type="EMBL" id="MDA5192847.1"/>
    </source>
</evidence>
<dbReference type="Pfam" id="PF06262">
    <property type="entry name" value="Zincin_1"/>
    <property type="match status" value="1"/>
</dbReference>
<dbReference type="InterPro" id="IPR010428">
    <property type="entry name" value="Zincin_1"/>
</dbReference>
<dbReference type="Gene3D" id="3.30.2010.20">
    <property type="match status" value="1"/>
</dbReference>
<dbReference type="AlphaFoldDB" id="A0A9X3TWS2"/>
<accession>A0A9X3TWS2</accession>